<proteinExistence type="predicted"/>
<keyword evidence="3" id="KW-1185">Reference proteome</keyword>
<evidence type="ECO:0008006" key="4">
    <source>
        <dbReference type="Google" id="ProtNLM"/>
    </source>
</evidence>
<name>A0AAV4CQV4_9GAST</name>
<dbReference type="AlphaFoldDB" id="A0AAV4CQV4"/>
<organism evidence="2 3">
    <name type="scientific">Plakobranchus ocellatus</name>
    <dbReference type="NCBI Taxonomy" id="259542"/>
    <lineage>
        <taxon>Eukaryota</taxon>
        <taxon>Metazoa</taxon>
        <taxon>Spiralia</taxon>
        <taxon>Lophotrochozoa</taxon>
        <taxon>Mollusca</taxon>
        <taxon>Gastropoda</taxon>
        <taxon>Heterobranchia</taxon>
        <taxon>Euthyneura</taxon>
        <taxon>Panpulmonata</taxon>
        <taxon>Sacoglossa</taxon>
        <taxon>Placobranchoidea</taxon>
        <taxon>Plakobranchidae</taxon>
        <taxon>Plakobranchus</taxon>
    </lineage>
</organism>
<sequence>MSNAAPNGAVDCPFQKESPQLSWRKRRSSEEIESTSFHDTRVSTSGKSMLQHRCLRQKGLQGDSPKSPNPHRVGPPRGQGLVGREKSIRSGTGTSRNSDKSVSIELGNGVHQFTHVASDTKIFTLE</sequence>
<gene>
    <name evidence="2" type="ORF">PoB_006075700</name>
</gene>
<evidence type="ECO:0000256" key="1">
    <source>
        <dbReference type="SAM" id="MobiDB-lite"/>
    </source>
</evidence>
<evidence type="ECO:0000313" key="3">
    <source>
        <dbReference type="Proteomes" id="UP000735302"/>
    </source>
</evidence>
<protein>
    <recommendedName>
        <fullName evidence="4">CRIB domain-containing protein</fullName>
    </recommendedName>
</protein>
<dbReference type="EMBL" id="BLXT01006878">
    <property type="protein sequence ID" value="GFO34252.1"/>
    <property type="molecule type" value="Genomic_DNA"/>
</dbReference>
<reference evidence="2 3" key="1">
    <citation type="journal article" date="2021" name="Elife">
        <title>Chloroplast acquisition without the gene transfer in kleptoplastic sea slugs, Plakobranchus ocellatus.</title>
        <authorList>
            <person name="Maeda T."/>
            <person name="Takahashi S."/>
            <person name="Yoshida T."/>
            <person name="Shimamura S."/>
            <person name="Takaki Y."/>
            <person name="Nagai Y."/>
            <person name="Toyoda A."/>
            <person name="Suzuki Y."/>
            <person name="Arimoto A."/>
            <person name="Ishii H."/>
            <person name="Satoh N."/>
            <person name="Nishiyama T."/>
            <person name="Hasebe M."/>
            <person name="Maruyama T."/>
            <person name="Minagawa J."/>
            <person name="Obokata J."/>
            <person name="Shigenobu S."/>
        </authorList>
    </citation>
    <scope>NUCLEOTIDE SEQUENCE [LARGE SCALE GENOMIC DNA]</scope>
</reference>
<accession>A0AAV4CQV4</accession>
<evidence type="ECO:0000313" key="2">
    <source>
        <dbReference type="EMBL" id="GFO34252.1"/>
    </source>
</evidence>
<comment type="caution">
    <text evidence="2">The sequence shown here is derived from an EMBL/GenBank/DDBJ whole genome shotgun (WGS) entry which is preliminary data.</text>
</comment>
<feature type="region of interest" description="Disordered" evidence="1">
    <location>
        <begin position="1"/>
        <end position="101"/>
    </location>
</feature>
<dbReference type="Proteomes" id="UP000735302">
    <property type="component" value="Unassembled WGS sequence"/>
</dbReference>